<sequence length="151" mass="16989">MRNTPIEMTLRFIFAYAICRVIYVDSALLHPLVKINWMFSRQYCTNEASEKLAVFIVQDSVSFHFHPGATDYTAQQKKRKAHLKKINHSAVASFRCLAALPHEGGTRAGILPGCPSLDRGSREAELRFTAGQPAKITSNKLQCILRYYSLG</sequence>
<name>A0A074ZHT8_OPIVI</name>
<dbReference type="CTD" id="20321380"/>
<proteinExistence type="predicted"/>
<dbReference type="AlphaFoldDB" id="A0A074ZHT8"/>
<gene>
    <name evidence="1" type="ORF">T265_07201</name>
</gene>
<keyword evidence="2" id="KW-1185">Reference proteome</keyword>
<accession>A0A074ZHT8</accession>
<evidence type="ECO:0000313" key="2">
    <source>
        <dbReference type="Proteomes" id="UP000054324"/>
    </source>
</evidence>
<protein>
    <submittedName>
        <fullName evidence="1">Uncharacterized protein</fullName>
    </submittedName>
</protein>
<reference evidence="1 2" key="1">
    <citation type="submission" date="2013-11" db="EMBL/GenBank/DDBJ databases">
        <title>Opisthorchis viverrini - life in the bile duct.</title>
        <authorList>
            <person name="Young N.D."/>
            <person name="Nagarajan N."/>
            <person name="Lin S.J."/>
            <person name="Korhonen P.K."/>
            <person name="Jex A.R."/>
            <person name="Hall R.S."/>
            <person name="Safavi-Hemami H."/>
            <person name="Kaewkong W."/>
            <person name="Bertrand D."/>
            <person name="Gao S."/>
            <person name="Seet Q."/>
            <person name="Wongkham S."/>
            <person name="Teh B.T."/>
            <person name="Wongkham C."/>
            <person name="Intapan P.M."/>
            <person name="Maleewong W."/>
            <person name="Yang X."/>
            <person name="Hu M."/>
            <person name="Wang Z."/>
            <person name="Hofmann A."/>
            <person name="Sternberg P.W."/>
            <person name="Tan P."/>
            <person name="Wang J."/>
            <person name="Gasser R.B."/>
        </authorList>
    </citation>
    <scope>NUCLEOTIDE SEQUENCE [LARGE SCALE GENOMIC DNA]</scope>
</reference>
<dbReference type="EMBL" id="KL596780">
    <property type="protein sequence ID" value="KER25327.1"/>
    <property type="molecule type" value="Genomic_DNA"/>
</dbReference>
<evidence type="ECO:0000313" key="1">
    <source>
        <dbReference type="EMBL" id="KER25327.1"/>
    </source>
</evidence>
<organism evidence="1 2">
    <name type="scientific">Opisthorchis viverrini</name>
    <name type="common">Southeast Asian liver fluke</name>
    <dbReference type="NCBI Taxonomy" id="6198"/>
    <lineage>
        <taxon>Eukaryota</taxon>
        <taxon>Metazoa</taxon>
        <taxon>Spiralia</taxon>
        <taxon>Lophotrochozoa</taxon>
        <taxon>Platyhelminthes</taxon>
        <taxon>Trematoda</taxon>
        <taxon>Digenea</taxon>
        <taxon>Opisthorchiida</taxon>
        <taxon>Opisthorchiata</taxon>
        <taxon>Opisthorchiidae</taxon>
        <taxon>Opisthorchis</taxon>
    </lineage>
</organism>
<dbReference type="OrthoDB" id="68483at2759"/>
<dbReference type="KEGG" id="ovi:T265_07201"/>
<dbReference type="RefSeq" id="XP_009170921.1">
    <property type="nucleotide sequence ID" value="XM_009172657.1"/>
</dbReference>
<dbReference type="Proteomes" id="UP000054324">
    <property type="component" value="Unassembled WGS sequence"/>
</dbReference>
<dbReference type="GeneID" id="20321380"/>